<dbReference type="AlphaFoldDB" id="A0AA39KCI7"/>
<name>A0AA39KCI7_ARMTA</name>
<feature type="transmembrane region" description="Helical" evidence="1">
    <location>
        <begin position="107"/>
        <end position="126"/>
    </location>
</feature>
<dbReference type="GeneID" id="85361141"/>
<feature type="transmembrane region" description="Helical" evidence="1">
    <location>
        <begin position="138"/>
        <end position="156"/>
    </location>
</feature>
<organism evidence="2 3">
    <name type="scientific">Armillaria tabescens</name>
    <name type="common">Ringless honey mushroom</name>
    <name type="synonym">Agaricus tabescens</name>
    <dbReference type="NCBI Taxonomy" id="1929756"/>
    <lineage>
        <taxon>Eukaryota</taxon>
        <taxon>Fungi</taxon>
        <taxon>Dikarya</taxon>
        <taxon>Basidiomycota</taxon>
        <taxon>Agaricomycotina</taxon>
        <taxon>Agaricomycetes</taxon>
        <taxon>Agaricomycetidae</taxon>
        <taxon>Agaricales</taxon>
        <taxon>Marasmiineae</taxon>
        <taxon>Physalacriaceae</taxon>
        <taxon>Desarmillaria</taxon>
    </lineage>
</organism>
<feature type="transmembrane region" description="Helical" evidence="1">
    <location>
        <begin position="245"/>
        <end position="266"/>
    </location>
</feature>
<evidence type="ECO:0000313" key="3">
    <source>
        <dbReference type="Proteomes" id="UP001175211"/>
    </source>
</evidence>
<keyword evidence="1" id="KW-0812">Transmembrane</keyword>
<feature type="transmembrane region" description="Helical" evidence="1">
    <location>
        <begin position="25"/>
        <end position="47"/>
    </location>
</feature>
<evidence type="ECO:0000256" key="1">
    <source>
        <dbReference type="SAM" id="Phobius"/>
    </source>
</evidence>
<keyword evidence="1" id="KW-1133">Transmembrane helix</keyword>
<accession>A0AA39KCI7</accession>
<protein>
    <submittedName>
        <fullName evidence="2">Uncharacterized protein</fullName>
    </submittedName>
</protein>
<dbReference type="Proteomes" id="UP001175211">
    <property type="component" value="Unassembled WGS sequence"/>
</dbReference>
<gene>
    <name evidence="2" type="ORF">EV420DRAFT_1644091</name>
</gene>
<sequence>MSSLTDSGFTEEELRASLDASLNSFLFEFFVHGVYTGIYAISIQVLATNITSRTRVCMCYVNTILYVLCTIQFAAFWVELRTAFVQGTSLQSQYELMLDGAPEYLRIMRSVGSSLNIVLADCTLIWRCWVVWEHDWRVVAIPILLFASGILCGIELDIHQYRVSELIDAVQKKWAVATITMTLAVNIICTALIIARIVSVTRRQRGVIGSIRDYRGAIEILVESAALYTLSYMVLMVLYPLNGVGYMYAEMLVYPITGIAPTLIMARVASGEARPEESVHGIQSSLRFQTSSSGSSTSTVVGGFEEDMINGDSACGKYSQVEGHETSRIIEEV</sequence>
<keyword evidence="1" id="KW-0472">Membrane</keyword>
<evidence type="ECO:0000313" key="2">
    <source>
        <dbReference type="EMBL" id="KAK0457346.1"/>
    </source>
</evidence>
<dbReference type="EMBL" id="JAUEPS010000022">
    <property type="protein sequence ID" value="KAK0457346.1"/>
    <property type="molecule type" value="Genomic_DNA"/>
</dbReference>
<proteinExistence type="predicted"/>
<dbReference type="RefSeq" id="XP_060329661.1">
    <property type="nucleotide sequence ID" value="XM_060477593.1"/>
</dbReference>
<comment type="caution">
    <text evidence="2">The sequence shown here is derived from an EMBL/GenBank/DDBJ whole genome shotgun (WGS) entry which is preliminary data.</text>
</comment>
<reference evidence="2" key="1">
    <citation type="submission" date="2023-06" db="EMBL/GenBank/DDBJ databases">
        <authorList>
            <consortium name="Lawrence Berkeley National Laboratory"/>
            <person name="Ahrendt S."/>
            <person name="Sahu N."/>
            <person name="Indic B."/>
            <person name="Wong-Bajracharya J."/>
            <person name="Merenyi Z."/>
            <person name="Ke H.-M."/>
            <person name="Monk M."/>
            <person name="Kocsube S."/>
            <person name="Drula E."/>
            <person name="Lipzen A."/>
            <person name="Balint B."/>
            <person name="Henrissat B."/>
            <person name="Andreopoulos B."/>
            <person name="Martin F.M."/>
            <person name="Harder C.B."/>
            <person name="Rigling D."/>
            <person name="Ford K.L."/>
            <person name="Foster G.D."/>
            <person name="Pangilinan J."/>
            <person name="Papanicolaou A."/>
            <person name="Barry K."/>
            <person name="LaButti K."/>
            <person name="Viragh M."/>
            <person name="Koriabine M."/>
            <person name="Yan M."/>
            <person name="Riley R."/>
            <person name="Champramary S."/>
            <person name="Plett K.L."/>
            <person name="Tsai I.J."/>
            <person name="Slot J."/>
            <person name="Sipos G."/>
            <person name="Plett J."/>
            <person name="Nagy L.G."/>
            <person name="Grigoriev I.V."/>
        </authorList>
    </citation>
    <scope>NUCLEOTIDE SEQUENCE</scope>
    <source>
        <strain evidence="2">CCBAS 213</strain>
    </source>
</reference>
<keyword evidence="3" id="KW-1185">Reference proteome</keyword>
<feature type="transmembrane region" description="Helical" evidence="1">
    <location>
        <begin position="176"/>
        <end position="199"/>
    </location>
</feature>
<feature type="transmembrane region" description="Helical" evidence="1">
    <location>
        <begin position="59"/>
        <end position="78"/>
    </location>
</feature>
<feature type="transmembrane region" description="Helical" evidence="1">
    <location>
        <begin position="220"/>
        <end position="239"/>
    </location>
</feature>